<dbReference type="InterPro" id="IPR001460">
    <property type="entry name" value="PCN-bd_Tpept"/>
</dbReference>
<protein>
    <submittedName>
        <fullName evidence="19">Penicillin-binding protein 1A</fullName>
        <ecNumber evidence="19">2.4.1.-</ecNumber>
        <ecNumber evidence="19">3.4.-.-</ecNumber>
    </submittedName>
</protein>
<comment type="pathway">
    <text evidence="1">Cell wall biogenesis; peptidoglycan biosynthesis.</text>
</comment>
<keyword evidence="16" id="KW-1133">Transmembrane helix</keyword>
<sequence>MAGNGKSRQRVEPSFGDFKESGDDLRLDESDRITGNKGKARGKTSATYDVDDAPAPKRQRAKPSRAQKRQTRSAGGGITGFIRTFAYWCIVLGIWGGIGVAGLVAYYAARMPSASTWSIPERPPNLKIVAVDGSVLANRGTTGGEALALEDMSPYLPQAVMAIEDRRFYSHFGVDPLGLARAIVTNIVSGRAVQGGSTLTQQLAKNLFLSPDRTLERKIQEVLLAFWLEQKYTKDQIMAMYLNRVYFGSNAYGVEAASRRYFNKSARDVNLGEAALLAGLLKAPSRLSPARDPQAAEERAQVVLQSMQDVGFITEDEIKTAMSQPPTKAKRFWSGAEHYAADMVLDEVRMLVGDVKQDLVVDTTIDLDLEKEAEKSLSDVLKNEGKKLGASQAALASIDGTGAIRAIVGGADYSQSQFNRASKAKRQPGSAFKPFVYIAALENGLTPNSVRNDAPVKIGKWTPENYDQKYRGEVTLATALANSLNTIAAQLVMEVGPERVTQVAHRMGIESDLQANASIALGTSEVSLLELTSAYAPMMNGGFKATPHIVKRITDADGKVLYENKYDNPPRVLSEAIAATMNSMLTGVINAGTGKAAKLKGWQAAGKSGTTQSFRDALFVGYTSTLTTGVWFGNDDGTSMKKVTGGGLPAKAWKEFMTAAHSGLTPSPLFGLGNLGTPEIGQPMADAPTALPKSLSDLISNALGGNGAPVPANYPAAPVGRDQTASNPQYPPVDAPSQQFPQHQQQQQYDGGPVPPADIGGGGLQQRQPAPKQTTLFDILMGN</sequence>
<dbReference type="EC" id="2.4.1.-" evidence="19"/>
<feature type="transmembrane region" description="Helical" evidence="16">
    <location>
        <begin position="85"/>
        <end position="109"/>
    </location>
</feature>
<keyword evidence="7 19" id="KW-0808">Transferase</keyword>
<evidence type="ECO:0000256" key="14">
    <source>
        <dbReference type="ARBA" id="ARBA00049902"/>
    </source>
</evidence>
<dbReference type="GO" id="GO:0009002">
    <property type="term" value="F:serine-type D-Ala-D-Ala carboxypeptidase activity"/>
    <property type="evidence" value="ECO:0007669"/>
    <property type="project" value="UniProtKB-EC"/>
</dbReference>
<evidence type="ECO:0000256" key="10">
    <source>
        <dbReference type="ARBA" id="ARBA00022984"/>
    </source>
</evidence>
<dbReference type="Gene3D" id="3.40.710.10">
    <property type="entry name" value="DD-peptidase/beta-lactamase superfamily"/>
    <property type="match status" value="1"/>
</dbReference>
<keyword evidence="10" id="KW-0573">Peptidoglycan synthesis</keyword>
<evidence type="ECO:0000256" key="3">
    <source>
        <dbReference type="ARBA" id="ARBA00007739"/>
    </source>
</evidence>
<dbReference type="GO" id="GO:0030288">
    <property type="term" value="C:outer membrane-bounded periplasmic space"/>
    <property type="evidence" value="ECO:0007669"/>
    <property type="project" value="TreeGrafter"/>
</dbReference>
<dbReference type="InterPro" id="IPR012338">
    <property type="entry name" value="Beta-lactam/transpept-like"/>
</dbReference>
<evidence type="ECO:0000256" key="8">
    <source>
        <dbReference type="ARBA" id="ARBA00022801"/>
    </source>
</evidence>
<evidence type="ECO:0000256" key="16">
    <source>
        <dbReference type="SAM" id="Phobius"/>
    </source>
</evidence>
<keyword evidence="5" id="KW-0645">Protease</keyword>
<dbReference type="GO" id="GO:0008360">
    <property type="term" value="P:regulation of cell shape"/>
    <property type="evidence" value="ECO:0007669"/>
    <property type="project" value="UniProtKB-KW"/>
</dbReference>
<dbReference type="AlphaFoldDB" id="A0A7W6G297"/>
<dbReference type="Gene3D" id="1.10.3810.10">
    <property type="entry name" value="Biosynthetic peptidoglycan transglycosylase-like"/>
    <property type="match status" value="1"/>
</dbReference>
<dbReference type="InterPro" id="IPR023346">
    <property type="entry name" value="Lysozyme-like_dom_sf"/>
</dbReference>
<evidence type="ECO:0000256" key="9">
    <source>
        <dbReference type="ARBA" id="ARBA00022960"/>
    </source>
</evidence>
<comment type="caution">
    <text evidence="19">The sequence shown here is derived from an EMBL/GenBank/DDBJ whole genome shotgun (WGS) entry which is preliminary data.</text>
</comment>
<dbReference type="InterPro" id="IPR001264">
    <property type="entry name" value="Glyco_trans_51"/>
</dbReference>
<feature type="compositionally biased region" description="Polar residues" evidence="15">
    <location>
        <begin position="765"/>
        <end position="776"/>
    </location>
</feature>
<dbReference type="GO" id="GO:0006508">
    <property type="term" value="P:proteolysis"/>
    <property type="evidence" value="ECO:0007669"/>
    <property type="project" value="UniProtKB-KW"/>
</dbReference>
<keyword evidence="11" id="KW-0511">Multifunctional enzyme</keyword>
<feature type="domain" description="Penicillin-binding protein transpeptidase" evidence="17">
    <location>
        <begin position="400"/>
        <end position="625"/>
    </location>
</feature>
<keyword evidence="16" id="KW-0812">Transmembrane</keyword>
<evidence type="ECO:0000256" key="5">
    <source>
        <dbReference type="ARBA" id="ARBA00022670"/>
    </source>
</evidence>
<evidence type="ECO:0000313" key="19">
    <source>
        <dbReference type="EMBL" id="MBB3946863.1"/>
    </source>
</evidence>
<dbReference type="GO" id="GO:0008658">
    <property type="term" value="F:penicillin binding"/>
    <property type="evidence" value="ECO:0007669"/>
    <property type="project" value="InterPro"/>
</dbReference>
<keyword evidence="9" id="KW-0133">Cell shape</keyword>
<evidence type="ECO:0000256" key="6">
    <source>
        <dbReference type="ARBA" id="ARBA00022676"/>
    </source>
</evidence>
<dbReference type="InterPro" id="IPR036950">
    <property type="entry name" value="PBP_transglycosylase"/>
</dbReference>
<dbReference type="InterPro" id="IPR050396">
    <property type="entry name" value="Glycosyltr_51/Transpeptidase"/>
</dbReference>
<keyword evidence="20" id="KW-1185">Reference proteome</keyword>
<feature type="compositionally biased region" description="Basic and acidic residues" evidence="15">
    <location>
        <begin position="17"/>
        <end position="34"/>
    </location>
</feature>
<keyword evidence="12" id="KW-0961">Cell wall biogenesis/degradation</keyword>
<evidence type="ECO:0000256" key="1">
    <source>
        <dbReference type="ARBA" id="ARBA00004752"/>
    </source>
</evidence>
<feature type="compositionally biased region" description="Low complexity" evidence="15">
    <location>
        <begin position="738"/>
        <end position="748"/>
    </location>
</feature>
<keyword evidence="4" id="KW-0121">Carboxypeptidase</keyword>
<comment type="similarity">
    <text evidence="3">In the N-terminal section; belongs to the glycosyltransferase 51 family.</text>
</comment>
<dbReference type="SUPFAM" id="SSF56601">
    <property type="entry name" value="beta-lactamase/transpeptidase-like"/>
    <property type="match status" value="1"/>
</dbReference>
<dbReference type="EC" id="3.4.-.-" evidence="19"/>
<comment type="catalytic activity">
    <reaction evidence="13">
        <text>Preferential cleavage: (Ac)2-L-Lys-D-Ala-|-D-Ala. Also transpeptidation of peptidyl-alanyl moieties that are N-acyl substituents of D-alanine.</text>
        <dbReference type="EC" id="3.4.16.4"/>
    </reaction>
</comment>
<dbReference type="RefSeq" id="WP_183896784.1">
    <property type="nucleotide sequence ID" value="NZ_JACIDV010000007.1"/>
</dbReference>
<comment type="similarity">
    <text evidence="2">In the C-terminal section; belongs to the transpeptidase family.</text>
</comment>
<feature type="region of interest" description="Disordered" evidence="15">
    <location>
        <begin position="1"/>
        <end position="73"/>
    </location>
</feature>
<name>A0A7W6G297_9HYPH</name>
<organism evidence="19 20">
    <name type="scientific">Rhizobium skierniewicense</name>
    <dbReference type="NCBI Taxonomy" id="984260"/>
    <lineage>
        <taxon>Bacteria</taxon>
        <taxon>Pseudomonadati</taxon>
        <taxon>Pseudomonadota</taxon>
        <taxon>Alphaproteobacteria</taxon>
        <taxon>Hyphomicrobiales</taxon>
        <taxon>Rhizobiaceae</taxon>
        <taxon>Rhizobium/Agrobacterium group</taxon>
        <taxon>Rhizobium</taxon>
    </lineage>
</organism>
<dbReference type="NCBIfam" id="TIGR02074">
    <property type="entry name" value="PBP_1a_fam"/>
    <property type="match status" value="1"/>
</dbReference>
<reference evidence="19 20" key="1">
    <citation type="submission" date="2020-08" db="EMBL/GenBank/DDBJ databases">
        <title>Genomic Encyclopedia of Type Strains, Phase IV (KMG-IV): sequencing the most valuable type-strain genomes for metagenomic binning, comparative biology and taxonomic classification.</title>
        <authorList>
            <person name="Goeker M."/>
        </authorList>
    </citation>
    <scope>NUCLEOTIDE SEQUENCE [LARGE SCALE GENOMIC DNA]</scope>
    <source>
        <strain evidence="19 20">DSM 26438</strain>
    </source>
</reference>
<keyword evidence="6 19" id="KW-0328">Glycosyltransferase</keyword>
<evidence type="ECO:0000259" key="18">
    <source>
        <dbReference type="Pfam" id="PF00912"/>
    </source>
</evidence>
<proteinExistence type="inferred from homology"/>
<dbReference type="FunFam" id="1.10.3810.10:FF:000001">
    <property type="entry name" value="Penicillin-binding protein 1A"/>
    <property type="match status" value="1"/>
</dbReference>
<dbReference type="Proteomes" id="UP000565286">
    <property type="component" value="Unassembled WGS sequence"/>
</dbReference>
<feature type="domain" description="Glycosyl transferase family 51" evidence="18">
    <location>
        <begin position="143"/>
        <end position="308"/>
    </location>
</feature>
<evidence type="ECO:0000256" key="4">
    <source>
        <dbReference type="ARBA" id="ARBA00022645"/>
    </source>
</evidence>
<dbReference type="UniPathway" id="UPA00219"/>
<dbReference type="PANTHER" id="PTHR32282:SF33">
    <property type="entry name" value="PEPTIDOGLYCAN GLYCOSYLTRANSFERASE"/>
    <property type="match status" value="1"/>
</dbReference>
<dbReference type="PANTHER" id="PTHR32282">
    <property type="entry name" value="BINDING PROTEIN TRANSPEPTIDASE, PUTATIVE-RELATED"/>
    <property type="match status" value="1"/>
</dbReference>
<gene>
    <name evidence="19" type="ORF">GGQ73_002817</name>
</gene>
<evidence type="ECO:0000256" key="7">
    <source>
        <dbReference type="ARBA" id="ARBA00022679"/>
    </source>
</evidence>
<evidence type="ECO:0000256" key="13">
    <source>
        <dbReference type="ARBA" id="ARBA00034000"/>
    </source>
</evidence>
<feature type="compositionally biased region" description="Basic residues" evidence="15">
    <location>
        <begin position="57"/>
        <end position="71"/>
    </location>
</feature>
<accession>A0A7W6G297</accession>
<evidence type="ECO:0000259" key="17">
    <source>
        <dbReference type="Pfam" id="PF00905"/>
    </source>
</evidence>
<dbReference type="EMBL" id="JACIDV010000007">
    <property type="protein sequence ID" value="MBB3946863.1"/>
    <property type="molecule type" value="Genomic_DNA"/>
</dbReference>
<dbReference type="GO" id="GO:0009252">
    <property type="term" value="P:peptidoglycan biosynthetic process"/>
    <property type="evidence" value="ECO:0007669"/>
    <property type="project" value="UniProtKB-UniPathway"/>
</dbReference>
<dbReference type="Pfam" id="PF00905">
    <property type="entry name" value="Transpeptidase"/>
    <property type="match status" value="1"/>
</dbReference>
<evidence type="ECO:0000256" key="12">
    <source>
        <dbReference type="ARBA" id="ARBA00023316"/>
    </source>
</evidence>
<dbReference type="GO" id="GO:0071555">
    <property type="term" value="P:cell wall organization"/>
    <property type="evidence" value="ECO:0007669"/>
    <property type="project" value="UniProtKB-KW"/>
</dbReference>
<keyword evidence="16" id="KW-0472">Membrane</keyword>
<feature type="region of interest" description="Disordered" evidence="15">
    <location>
        <begin position="713"/>
        <end position="783"/>
    </location>
</feature>
<dbReference type="SUPFAM" id="SSF53955">
    <property type="entry name" value="Lysozyme-like"/>
    <property type="match status" value="1"/>
</dbReference>
<evidence type="ECO:0000313" key="20">
    <source>
        <dbReference type="Proteomes" id="UP000565286"/>
    </source>
</evidence>
<dbReference type="Pfam" id="PF00912">
    <property type="entry name" value="Transgly"/>
    <property type="match status" value="1"/>
</dbReference>
<evidence type="ECO:0000256" key="2">
    <source>
        <dbReference type="ARBA" id="ARBA00007090"/>
    </source>
</evidence>
<keyword evidence="8 19" id="KW-0378">Hydrolase</keyword>
<dbReference type="GO" id="GO:0008955">
    <property type="term" value="F:peptidoglycan glycosyltransferase activity"/>
    <property type="evidence" value="ECO:0007669"/>
    <property type="project" value="UniProtKB-EC"/>
</dbReference>
<comment type="catalytic activity">
    <reaction evidence="14">
        <text>[GlcNAc-(1-&gt;4)-Mur2Ac(oyl-L-Ala-gamma-D-Glu-L-Lys-D-Ala-D-Ala)](n)-di-trans,octa-cis-undecaprenyl diphosphate + beta-D-GlcNAc-(1-&gt;4)-Mur2Ac(oyl-L-Ala-gamma-D-Glu-L-Lys-D-Ala-D-Ala)-di-trans,octa-cis-undecaprenyl diphosphate = [GlcNAc-(1-&gt;4)-Mur2Ac(oyl-L-Ala-gamma-D-Glu-L-Lys-D-Ala-D-Ala)](n+1)-di-trans,octa-cis-undecaprenyl diphosphate + di-trans,octa-cis-undecaprenyl diphosphate + H(+)</text>
        <dbReference type="Rhea" id="RHEA:23708"/>
        <dbReference type="Rhea" id="RHEA-COMP:9602"/>
        <dbReference type="Rhea" id="RHEA-COMP:9603"/>
        <dbReference type="ChEBI" id="CHEBI:15378"/>
        <dbReference type="ChEBI" id="CHEBI:58405"/>
        <dbReference type="ChEBI" id="CHEBI:60033"/>
        <dbReference type="ChEBI" id="CHEBI:78435"/>
        <dbReference type="EC" id="2.4.99.28"/>
    </reaction>
</comment>
<evidence type="ECO:0000256" key="11">
    <source>
        <dbReference type="ARBA" id="ARBA00023268"/>
    </source>
</evidence>
<evidence type="ECO:0000256" key="15">
    <source>
        <dbReference type="SAM" id="MobiDB-lite"/>
    </source>
</evidence>